<evidence type="ECO:0000313" key="1">
    <source>
        <dbReference type="EMBL" id="CAD7685076.1"/>
    </source>
</evidence>
<dbReference type="EMBL" id="CAJHUB010000760">
    <property type="protein sequence ID" value="CAD7685076.1"/>
    <property type="molecule type" value="Genomic_DNA"/>
</dbReference>
<sequence length="27" mass="3143">MFLCLCFLICNVDIIMKRLNHSNNVST</sequence>
<keyword evidence="2" id="KW-1185">Reference proteome</keyword>
<dbReference type="Proteomes" id="UP000645828">
    <property type="component" value="Unassembled WGS sequence"/>
</dbReference>
<evidence type="ECO:0000313" key="2">
    <source>
        <dbReference type="Proteomes" id="UP000645828"/>
    </source>
</evidence>
<name>A0A811Z7W5_NYCPR</name>
<organism evidence="1 2">
    <name type="scientific">Nyctereutes procyonoides</name>
    <name type="common">Raccoon dog</name>
    <name type="synonym">Canis procyonoides</name>
    <dbReference type="NCBI Taxonomy" id="34880"/>
    <lineage>
        <taxon>Eukaryota</taxon>
        <taxon>Metazoa</taxon>
        <taxon>Chordata</taxon>
        <taxon>Craniata</taxon>
        <taxon>Vertebrata</taxon>
        <taxon>Euteleostomi</taxon>
        <taxon>Mammalia</taxon>
        <taxon>Eutheria</taxon>
        <taxon>Laurasiatheria</taxon>
        <taxon>Carnivora</taxon>
        <taxon>Caniformia</taxon>
        <taxon>Canidae</taxon>
        <taxon>Nyctereutes</taxon>
    </lineage>
</organism>
<comment type="caution">
    <text evidence="1">The sequence shown here is derived from an EMBL/GenBank/DDBJ whole genome shotgun (WGS) entry which is preliminary data.</text>
</comment>
<dbReference type="AlphaFoldDB" id="A0A811Z7W5"/>
<reference evidence="1" key="1">
    <citation type="submission" date="2020-12" db="EMBL/GenBank/DDBJ databases">
        <authorList>
            <consortium name="Molecular Ecology Group"/>
        </authorList>
    </citation>
    <scope>NUCLEOTIDE SEQUENCE</scope>
    <source>
        <strain evidence="1">TBG_1078</strain>
    </source>
</reference>
<proteinExistence type="predicted"/>
<protein>
    <submittedName>
        <fullName evidence="1">(raccoon dog) hypothetical protein</fullName>
    </submittedName>
</protein>
<accession>A0A811Z7W5</accession>
<gene>
    <name evidence="1" type="ORF">NYPRO_LOCUS17869</name>
</gene>